<keyword evidence="1" id="KW-0472">Membrane</keyword>
<dbReference type="HOGENOM" id="CLU_008413_2_0_9"/>
<feature type="transmembrane region" description="Helical" evidence="1">
    <location>
        <begin position="430"/>
        <end position="451"/>
    </location>
</feature>
<feature type="transmembrane region" description="Helical" evidence="1">
    <location>
        <begin position="189"/>
        <end position="218"/>
    </location>
</feature>
<feature type="transmembrane region" description="Helical" evidence="1">
    <location>
        <begin position="338"/>
        <end position="358"/>
    </location>
</feature>
<dbReference type="OrthoDB" id="9815466at2"/>
<dbReference type="InterPro" id="IPR018580">
    <property type="entry name" value="Uncharacterised_YfhO"/>
</dbReference>
<reference evidence="3" key="1">
    <citation type="submission" date="2014-07" db="EMBL/GenBank/DDBJ databases">
        <authorList>
            <person name="Wibberg D."/>
        </authorList>
    </citation>
    <scope>NUCLEOTIDE SEQUENCE [LARGE SCALE GENOMIC DNA]</scope>
    <source>
        <strain evidence="3">DG5</strain>
    </source>
</reference>
<dbReference type="STRING" id="29343.CCDG5_0104"/>
<proteinExistence type="predicted"/>
<feature type="transmembrane region" description="Helical" evidence="1">
    <location>
        <begin position="311"/>
        <end position="329"/>
    </location>
</feature>
<dbReference type="PATRIC" id="fig|29343.3.peg.104"/>
<dbReference type="PANTHER" id="PTHR38454:SF1">
    <property type="entry name" value="INTEGRAL MEMBRANE PROTEIN"/>
    <property type="match status" value="1"/>
</dbReference>
<dbReference type="KEGG" id="ccel:CCDG5_0104"/>
<feature type="transmembrane region" description="Helical" evidence="1">
    <location>
        <begin position="458"/>
        <end position="478"/>
    </location>
</feature>
<evidence type="ECO:0000313" key="3">
    <source>
        <dbReference type="Proteomes" id="UP000032431"/>
    </source>
</evidence>
<dbReference type="EMBL" id="LM995447">
    <property type="protein sequence ID" value="CDZ23248.1"/>
    <property type="molecule type" value="Genomic_DNA"/>
</dbReference>
<feature type="transmembrane region" description="Helical" evidence="1">
    <location>
        <begin position="747"/>
        <end position="768"/>
    </location>
</feature>
<dbReference type="Pfam" id="PF09586">
    <property type="entry name" value="YfhO"/>
    <property type="match status" value="2"/>
</dbReference>
<dbReference type="Proteomes" id="UP000032431">
    <property type="component" value="Chromosome I"/>
</dbReference>
<evidence type="ECO:0000256" key="1">
    <source>
        <dbReference type="SAM" id="Phobius"/>
    </source>
</evidence>
<accession>A0A078KLB6</accession>
<organism evidence="2 3">
    <name type="scientific">[Clostridium] cellulosi</name>
    <dbReference type="NCBI Taxonomy" id="29343"/>
    <lineage>
        <taxon>Bacteria</taxon>
        <taxon>Bacillati</taxon>
        <taxon>Bacillota</taxon>
        <taxon>Clostridia</taxon>
        <taxon>Eubacteriales</taxon>
        <taxon>Oscillospiraceae</taxon>
        <taxon>Oscillospiraceae incertae sedis</taxon>
    </lineage>
</organism>
<feature type="transmembrane region" description="Helical" evidence="1">
    <location>
        <begin position="393"/>
        <end position="410"/>
    </location>
</feature>
<keyword evidence="1" id="KW-0812">Transmembrane</keyword>
<dbReference type="AlphaFoldDB" id="A0A078KLB6"/>
<evidence type="ECO:0000313" key="2">
    <source>
        <dbReference type="EMBL" id="CDZ23248.1"/>
    </source>
</evidence>
<feature type="transmembrane region" description="Helical" evidence="1">
    <location>
        <begin position="141"/>
        <end position="160"/>
    </location>
</feature>
<feature type="transmembrane region" description="Helical" evidence="1">
    <location>
        <begin position="239"/>
        <end position="258"/>
    </location>
</feature>
<feature type="transmembrane region" description="Helical" evidence="1">
    <location>
        <begin position="364"/>
        <end position="381"/>
    </location>
</feature>
<keyword evidence="3" id="KW-1185">Reference proteome</keyword>
<protein>
    <recommendedName>
        <fullName evidence="4">Bacterial membrane protein YfhO</fullName>
    </recommendedName>
</protein>
<evidence type="ECO:0008006" key="4">
    <source>
        <dbReference type="Google" id="ProtNLM"/>
    </source>
</evidence>
<feature type="transmembrane region" description="Helical" evidence="1">
    <location>
        <begin position="108"/>
        <end position="129"/>
    </location>
</feature>
<feature type="transmembrane region" description="Helical" evidence="1">
    <location>
        <begin position="20"/>
        <end position="40"/>
    </location>
</feature>
<name>A0A078KLB6_9FIRM</name>
<sequence>MQIETILNKPVKIGKIKSPYVKVFLTAFLTALSFLLPYIILDKGLFLFFGDYCVQQVPFYQLAHDAIKSGNIWWNWNTDLGANFIGSYAFYLLGSPFFWLTIPLPSAAVPYTLGPLLALKIAVAALTSYGFIERFVKNKDYAIIGALLYAFSSYSIYNIFFNHFHEPMAFFPLMLIGLEEFMKNDRKGVFAVTVFVNAVVNYNFFVGEVVFVVIYWCIRMLSGDWQITAKKYLNLVFEAVIGFFMGSALIIPAVLAITGNPRTSSLLKGWNLLVYGWPQRYFDIIHTVFFPQDLPSAPNFFPDSNAKWSSVAAWLPMFSMTGVISYLMAKRKSWLRRIIITCFVFALIPVLNSSFVLFNDAYYGRWYYMAVLMLALATACAYEDPEVDIMSGFRWTVFITAAFALSIGLIPKFSDNQFIQIGLEEDPVRFWAYVAIVALGLTLLYVVIHYYERGTTTFATYATVSLLVVTSLYGNLFISTGKAYGWDGDWFKKTAVEGASNIKVDKSEFFRIDVLNGIDNQGMFWRIPTINAFQSVVPPSIMNFYNTIGVTRDVGSRPDTSVPGIRPFLSVKYLFDQGNLSSIGMPGWKYVGSQLGFKQWENTNYIPMGFTYDKYITKQQFVISSSKDRVLLKAMVLENDQIKRYKDILSPYNPDEDNDFSDTALAADCAERRKYTCSSFKYDNKGFSASITLPKKNLVFFSVPYDSGWTATVNGKPAKIEQVNIGFMAVECDAGTSEIRFNYTTPGLYPGIAISAVSIVVFAVYLIVIKKRNGKHAEVKAEQENN</sequence>
<dbReference type="PANTHER" id="PTHR38454">
    <property type="entry name" value="INTEGRAL MEMBRANE PROTEIN-RELATED"/>
    <property type="match status" value="1"/>
</dbReference>
<gene>
    <name evidence="2" type="ORF">CCDG5_0104</name>
</gene>
<keyword evidence="1" id="KW-1133">Transmembrane helix</keyword>